<feature type="region of interest" description="Disordered" evidence="2">
    <location>
        <begin position="455"/>
        <end position="510"/>
    </location>
</feature>
<evidence type="ECO:0000256" key="2">
    <source>
        <dbReference type="SAM" id="MobiDB-lite"/>
    </source>
</evidence>
<dbReference type="PANTHER" id="PTHR34418">
    <property type="entry name" value="NUCLEAR PORE COMPLEX PROTEIN NUP214 ISOFORM X1"/>
    <property type="match status" value="1"/>
</dbReference>
<dbReference type="PANTHER" id="PTHR34418:SF3">
    <property type="entry name" value="NUCLEAR PORE COMPLEX PROTEIN NUP214"/>
    <property type="match status" value="1"/>
</dbReference>
<feature type="compositionally biased region" description="Polar residues" evidence="2">
    <location>
        <begin position="1185"/>
        <end position="1197"/>
    </location>
</feature>
<sequence>MGAPRELELSDEVEGEEDGTTDFVFRLAGDPIPLLPTDSNPLPLFDLLSPPARPLAVSDRHATVFLAHPSGFIAVRTKELIEASKEAREKGKSSTRCAQDCCVADVPLPGVSLIALSHDESVLAACTHTEIQFFSLASLLTHKDVVPSSSCSLERAVTVKDFKWLNHASAAYIVLSNVDCCKEGNHIAVARGNKLTILSPDFTETCSMSLLFQLWSDGSDSKGTTIKVDSIGWVHGDSIVIGCVRLNEDDNEEGYLVQVIRTEESTFCESPGKTDVYTYNDFFHGIMDDVLPPGAGPNLLLGYLHRWGLMVASNKKSVDEHIALLKWPSAHDDEKTVTYLEMLEDKYSPRIDLQENGDDNVILGFGVENVSLFQKITVPVGPEQKEVAPQHILLCLTGEGKVAVYYLARISDPSDLPHATVSTNEDYGEKHISPATVSEKELTPSVAGSVYKSTLTEHGAEPSSAQTGSNQQESINVKNSSSASKEQETTDNSLFISSNKKPLDTKQVNVTGPPAALRSLALTGNTKPTIFSSFSTEGMNPTGGNAPNELASSLQPSSRSFGNNQTGKEGLDSVQSVGIFGGSQNSNKDGNVYGFKSSLFTSSGSVPAKIGERNEVGFGVPSLQTSYTADRKVFGAPVALSSVPSSSISPAKPSPIGYSSSGFRTANSEAPQSLRGSPPSQQSMGKSHNSRTQAPAEYSRNSKKGTGFDSEQDLSKKFYSINEMTKELDALLAYIEKDGGFRDACITIQQRPLSMFEDGLQNFLQLLQVFKGKVEEQCSKIEDLRNNMFQVSARQTYMKGIVSQSSDNQYWDIWNRQKLSPEFEVKRQNILRANQDLTNQLVELERHFNNLEMNRSSETGRVASNRRAVYSNKTSSSQTQLSSVYSALNSQLAAAEQLSECLSKQISVLNIGSPSRKQGMVTKKLFESIGLAHTTDATKFSGSTPKPVKRFPSVNEHSKGILGSSKGGEPETARRRRESLDMSLASLEPQKTTVKRITQQQRLKISSDLPFRSNKKIFDSQMAAISQEKSSDSSNSSIVESYVSRLRSLSEDVNDKLSGPQQNPLFKWVKESTGSSQTSEQKHFELPGQMKSTAQSSKLTPSSPPSFSYTRMGAQDSINPSSVPSFGTKHTVSKPNTLTFKTTISPKSNANTEPNILPSITAPKTSLSPLSVKTAGESGDLPTLTMKNRQDGQSMPSLGNIKGPGASLQNKGGIFRDLDKSSFNSEHSKPAALHEKTDQLSGVGDAVQNTVKDTSKMAPQPSAFLPAPVTQTNSYSLRPTVSSSATSGNAGFAGAASGGGFSAPTASAGGGFAAAATGGGFAALASKSGGFVGAASSGGGFGGASQGGGFGSGGGGFGSFGGNQGAGFSAFGASGAGRPAADFLTQMRK</sequence>
<feature type="compositionally biased region" description="Polar residues" evidence="2">
    <location>
        <begin position="532"/>
        <end position="567"/>
    </location>
</feature>
<keyword evidence="1" id="KW-0175">Coiled coil</keyword>
<organism evidence="3 4">
    <name type="scientific">Zea mays</name>
    <name type="common">Maize</name>
    <dbReference type="NCBI Taxonomy" id="4577"/>
    <lineage>
        <taxon>Eukaryota</taxon>
        <taxon>Viridiplantae</taxon>
        <taxon>Streptophyta</taxon>
        <taxon>Embryophyta</taxon>
        <taxon>Tracheophyta</taxon>
        <taxon>Spermatophyta</taxon>
        <taxon>Magnoliopsida</taxon>
        <taxon>Liliopsida</taxon>
        <taxon>Poales</taxon>
        <taxon>Poaceae</taxon>
        <taxon>PACMAD clade</taxon>
        <taxon>Panicoideae</taxon>
        <taxon>Andropogonodae</taxon>
        <taxon>Andropogoneae</taxon>
        <taxon>Tripsacinae</taxon>
        <taxon>Zea</taxon>
    </lineage>
</organism>
<proteinExistence type="evidence at protein level"/>
<keyword evidence="5" id="KW-1267">Proteomics identification</keyword>
<feature type="compositionally biased region" description="Polar residues" evidence="2">
    <location>
        <begin position="1090"/>
        <end position="1106"/>
    </location>
</feature>
<dbReference type="EnsemblPlants" id="Zm00001eb331030_T005">
    <property type="protein sequence ID" value="Zm00001eb331030_P005"/>
    <property type="gene ID" value="Zm00001eb331030"/>
</dbReference>
<gene>
    <name evidence="3" type="primary">LOC100276843</name>
</gene>
<dbReference type="Gramene" id="Zm00001eb331030_T005">
    <property type="protein sequence ID" value="Zm00001eb331030_P005"/>
    <property type="gene ID" value="Zm00001eb331030"/>
</dbReference>
<name>A0A804QII9_MAIZE</name>
<evidence type="ECO:0000313" key="4">
    <source>
        <dbReference type="Proteomes" id="UP000007305"/>
    </source>
</evidence>
<feature type="compositionally biased region" description="Polar residues" evidence="2">
    <location>
        <begin position="657"/>
        <end position="693"/>
    </location>
</feature>
<dbReference type="GO" id="GO:0006405">
    <property type="term" value="P:RNA export from nucleus"/>
    <property type="evidence" value="ECO:0007669"/>
    <property type="project" value="InterPro"/>
</dbReference>
<dbReference type="SUPFAM" id="SSF117289">
    <property type="entry name" value="Nucleoporin domain"/>
    <property type="match status" value="1"/>
</dbReference>
<feature type="compositionally biased region" description="Polar residues" evidence="2">
    <location>
        <begin position="1139"/>
        <end position="1154"/>
    </location>
</feature>
<feature type="compositionally biased region" description="Basic and acidic residues" evidence="2">
    <location>
        <begin position="1214"/>
        <end position="1238"/>
    </location>
</feature>
<feature type="compositionally biased region" description="Low complexity" evidence="2">
    <location>
        <begin position="641"/>
        <end position="656"/>
    </location>
</feature>
<feature type="coiled-coil region" evidence="1">
    <location>
        <begin position="827"/>
        <end position="854"/>
    </location>
</feature>
<reference evidence="3" key="2">
    <citation type="submission" date="2019-07" db="EMBL/GenBank/DDBJ databases">
        <authorList>
            <person name="Seetharam A."/>
            <person name="Woodhouse M."/>
            <person name="Cannon E."/>
        </authorList>
    </citation>
    <scope>NUCLEOTIDE SEQUENCE [LARGE SCALE GENOMIC DNA]</scope>
    <source>
        <strain evidence="3">cv. B73</strain>
    </source>
</reference>
<reference evidence="4" key="1">
    <citation type="submission" date="2015-12" db="EMBL/GenBank/DDBJ databases">
        <title>Update maize B73 reference genome by single molecule sequencing technologies.</title>
        <authorList>
            <consortium name="Maize Genome Sequencing Project"/>
            <person name="Ware D."/>
        </authorList>
    </citation>
    <scope>NUCLEOTIDE SEQUENCE [LARGE SCALE GENOMIC DNA]</scope>
    <source>
        <strain evidence="4">cv. B73</strain>
    </source>
</reference>
<feature type="region of interest" description="Disordered" evidence="2">
    <location>
        <begin position="641"/>
        <end position="710"/>
    </location>
</feature>
<dbReference type="Proteomes" id="UP000007305">
    <property type="component" value="Chromosome 7"/>
</dbReference>
<dbReference type="GO" id="GO:0017056">
    <property type="term" value="F:structural constituent of nuclear pore"/>
    <property type="evidence" value="ECO:0007669"/>
    <property type="project" value="InterPro"/>
</dbReference>
<feature type="region of interest" description="Disordered" evidence="2">
    <location>
        <begin position="938"/>
        <end position="977"/>
    </location>
</feature>
<evidence type="ECO:0007829" key="5">
    <source>
        <dbReference type="PeptideAtlas" id="A0A804QII9"/>
    </source>
</evidence>
<feature type="compositionally biased region" description="Polar residues" evidence="2">
    <location>
        <begin position="1162"/>
        <end position="1171"/>
    </location>
</feature>
<evidence type="ECO:0008006" key="6">
    <source>
        <dbReference type="Google" id="ProtNLM"/>
    </source>
</evidence>
<feature type="region of interest" description="Disordered" evidence="2">
    <location>
        <begin position="1139"/>
        <end position="1242"/>
    </location>
</feature>
<evidence type="ECO:0000256" key="1">
    <source>
        <dbReference type="SAM" id="Coils"/>
    </source>
</evidence>
<reference evidence="3" key="3">
    <citation type="submission" date="2021-05" db="UniProtKB">
        <authorList>
            <consortium name="EnsemblPlants"/>
        </authorList>
    </citation>
    <scope>IDENTIFICATION</scope>
    <source>
        <strain evidence="3">cv. B73</strain>
    </source>
</reference>
<feature type="region of interest" description="Disordered" evidence="2">
    <location>
        <begin position="532"/>
        <end position="570"/>
    </location>
</feature>
<dbReference type="InterPro" id="IPR044694">
    <property type="entry name" value="NUP214"/>
</dbReference>
<feature type="region of interest" description="Disordered" evidence="2">
    <location>
        <begin position="1071"/>
        <end position="1106"/>
    </location>
</feature>
<evidence type="ECO:0000313" key="3">
    <source>
        <dbReference type="EnsemblPlants" id="Zm00001eb331030_P005"/>
    </source>
</evidence>
<protein>
    <recommendedName>
        <fullName evidence="6">Nuclear pore complex protein NUP214</fullName>
    </recommendedName>
</protein>
<keyword evidence="4" id="KW-1185">Reference proteome</keyword>
<feature type="compositionally biased region" description="Polar residues" evidence="2">
    <location>
        <begin position="463"/>
        <end position="510"/>
    </location>
</feature>
<accession>A0A804QII9</accession>